<accession>A0A6J6AHS6</accession>
<protein>
    <submittedName>
        <fullName evidence="5">Unannotated protein</fullName>
    </submittedName>
</protein>
<dbReference type="Pfam" id="PF00884">
    <property type="entry name" value="Sulfatase"/>
    <property type="match status" value="1"/>
</dbReference>
<proteinExistence type="inferred from homology"/>
<dbReference type="PANTHER" id="PTHR42693:SF53">
    <property type="entry name" value="ENDO-4-O-SULFATASE"/>
    <property type="match status" value="1"/>
</dbReference>
<dbReference type="EMBL" id="CAETWZ010000130">
    <property type="protein sequence ID" value="CAB4368341.1"/>
    <property type="molecule type" value="Genomic_DNA"/>
</dbReference>
<dbReference type="GO" id="GO:0004065">
    <property type="term" value="F:arylsulfatase activity"/>
    <property type="evidence" value="ECO:0007669"/>
    <property type="project" value="TreeGrafter"/>
</dbReference>
<evidence type="ECO:0000313" key="6">
    <source>
        <dbReference type="EMBL" id="CAB4675545.1"/>
    </source>
</evidence>
<reference evidence="5" key="1">
    <citation type="submission" date="2020-05" db="EMBL/GenBank/DDBJ databases">
        <authorList>
            <person name="Chiriac C."/>
            <person name="Salcher M."/>
            <person name="Ghai R."/>
            <person name="Kavagutti S V."/>
        </authorList>
    </citation>
    <scope>NUCLEOTIDE SEQUENCE</scope>
</reference>
<dbReference type="PANTHER" id="PTHR42693">
    <property type="entry name" value="ARYLSULFATASE FAMILY MEMBER"/>
    <property type="match status" value="1"/>
</dbReference>
<dbReference type="Gene3D" id="3.40.720.10">
    <property type="entry name" value="Alkaline Phosphatase, subunit A"/>
    <property type="match status" value="1"/>
</dbReference>
<dbReference type="EMBL" id="CAEZXA010000059">
    <property type="protein sequence ID" value="CAB4675545.1"/>
    <property type="molecule type" value="Genomic_DNA"/>
</dbReference>
<feature type="region of interest" description="Disordered" evidence="3">
    <location>
        <begin position="1"/>
        <end position="32"/>
    </location>
</feature>
<evidence type="ECO:0000256" key="2">
    <source>
        <dbReference type="ARBA" id="ARBA00022801"/>
    </source>
</evidence>
<comment type="similarity">
    <text evidence="1">Belongs to the sulfatase family.</text>
</comment>
<dbReference type="AlphaFoldDB" id="A0A6J6AHS6"/>
<sequence length="752" mass="83260">MTFNPTTPQGFPGTIGRTIAESTPHFPSHEGDGTKPNILIVLLDDVGFADFGCYGSENATPVIDSIAQRGLRFSGFHTTAMCSTTRAAIHTGRNHHSVGVGCLANFDSGYPGYRGKIAKEAGTLAEMLRPHGYRNYMVGKWHVTPLTETGPTGPFDGWPLARGFDRFYGFLDAETDQFSPEVVRDNSHVTAPGTYWTGYHLTEDLVDNAVTYLADHTAGAPNTPWFMLLAPGACHAPHQAPVPIIDRCEQYYLDGWDAARERRLANQIKLGLVPAGTELPARNDFVLPWEDIPAEQKPLFVRLMAAYAAMLEHFDENLARVIKQLEVSGQLDNTVIMVMSDNGASQEGGPWGFINAMGPFNLIPESIEEKIAKVGDIGGPDTHSNFPWGWAMAANTPLKRYKQNTHSGGIRDPFILSWPGVVKDEGGLRHNFCHAIDLAPTILDMLGLEAPNTINGIEQMPIEGTSFAPVISNAQAVINRGPQYFEMFGHRGLWEDGWKAVAFHQMGTPFEDDKWELYNLDVDFNECNDLAEVEPERLARMIDKWWDEANKHSVLPLDDRFAPRFAENAERHTGARTNYTFWRGMGHLPSDVAPDLRSRSYTITALIDVPKEGCEGVIISHGDLTSGYSLFIRDGHLEHDLNIGGSHQMLRSDKPITPGAHTVGVRMKRNGNEGTLTMFIDDVQVGTMTTSNIFWILISWSGLDIGLDRGTPVSHYESPFLFTGHLTKVEISLDNDQVLDFHGESRATMSRD</sequence>
<name>A0A6J6AHS6_9ZZZZ</name>
<dbReference type="CDD" id="cd16025">
    <property type="entry name" value="PAS_like"/>
    <property type="match status" value="1"/>
</dbReference>
<dbReference type="InterPro" id="IPR050738">
    <property type="entry name" value="Sulfatase"/>
</dbReference>
<organism evidence="5">
    <name type="scientific">freshwater metagenome</name>
    <dbReference type="NCBI Taxonomy" id="449393"/>
    <lineage>
        <taxon>unclassified sequences</taxon>
        <taxon>metagenomes</taxon>
        <taxon>ecological metagenomes</taxon>
    </lineage>
</organism>
<evidence type="ECO:0000256" key="3">
    <source>
        <dbReference type="SAM" id="MobiDB-lite"/>
    </source>
</evidence>
<dbReference type="Gene3D" id="3.30.1120.10">
    <property type="match status" value="1"/>
</dbReference>
<dbReference type="InterPro" id="IPR013320">
    <property type="entry name" value="ConA-like_dom_sf"/>
</dbReference>
<evidence type="ECO:0000256" key="1">
    <source>
        <dbReference type="ARBA" id="ARBA00008779"/>
    </source>
</evidence>
<dbReference type="Gene3D" id="2.60.120.200">
    <property type="match status" value="1"/>
</dbReference>
<dbReference type="InterPro" id="IPR017850">
    <property type="entry name" value="Alkaline_phosphatase_core_sf"/>
</dbReference>
<dbReference type="SUPFAM" id="SSF49899">
    <property type="entry name" value="Concanavalin A-like lectins/glucanases"/>
    <property type="match status" value="1"/>
</dbReference>
<keyword evidence="2" id="KW-0378">Hydrolase</keyword>
<dbReference type="InterPro" id="IPR000917">
    <property type="entry name" value="Sulfatase_N"/>
</dbReference>
<evidence type="ECO:0000259" key="4">
    <source>
        <dbReference type="Pfam" id="PF00884"/>
    </source>
</evidence>
<feature type="domain" description="Sulfatase N-terminal" evidence="4">
    <location>
        <begin position="36"/>
        <end position="447"/>
    </location>
</feature>
<gene>
    <name evidence="6" type="ORF">UFOPK2334_00807</name>
    <name evidence="5" type="ORF">UFOPK4179_01139</name>
</gene>
<dbReference type="SUPFAM" id="SSF53649">
    <property type="entry name" value="Alkaline phosphatase-like"/>
    <property type="match status" value="1"/>
</dbReference>
<evidence type="ECO:0000313" key="5">
    <source>
        <dbReference type="EMBL" id="CAB4368341.1"/>
    </source>
</evidence>